<evidence type="ECO:0000313" key="3">
    <source>
        <dbReference type="EMBL" id="KAG7338492.1"/>
    </source>
</evidence>
<proteinExistence type="predicted"/>
<reference evidence="3" key="1">
    <citation type="journal article" date="2021" name="Sci. Rep.">
        <title>Diploid genomic architecture of Nitzschia inconspicua, an elite biomass production diatom.</title>
        <authorList>
            <person name="Oliver A."/>
            <person name="Podell S."/>
            <person name="Pinowska A."/>
            <person name="Traller J.C."/>
            <person name="Smith S.R."/>
            <person name="McClure R."/>
            <person name="Beliaev A."/>
            <person name="Bohutskyi P."/>
            <person name="Hill E.A."/>
            <person name="Rabines A."/>
            <person name="Zheng H."/>
            <person name="Allen L.Z."/>
            <person name="Kuo A."/>
            <person name="Grigoriev I.V."/>
            <person name="Allen A.E."/>
            <person name="Hazlebeck D."/>
            <person name="Allen E.E."/>
        </authorList>
    </citation>
    <scope>NUCLEOTIDE SEQUENCE</scope>
    <source>
        <strain evidence="3">Hildebrandi</strain>
    </source>
</reference>
<evidence type="ECO:0000259" key="2">
    <source>
        <dbReference type="PROSITE" id="PS50172"/>
    </source>
</evidence>
<feature type="coiled-coil region" evidence="1">
    <location>
        <begin position="176"/>
        <end position="217"/>
    </location>
</feature>
<name>A0A9K3K763_9STRA</name>
<feature type="domain" description="BRCT" evidence="2">
    <location>
        <begin position="253"/>
        <end position="311"/>
    </location>
</feature>
<comment type="caution">
    <text evidence="3">The sequence shown here is derived from an EMBL/GenBank/DDBJ whole genome shotgun (WGS) entry which is preliminary data.</text>
</comment>
<organism evidence="3 5">
    <name type="scientific">Nitzschia inconspicua</name>
    <dbReference type="NCBI Taxonomy" id="303405"/>
    <lineage>
        <taxon>Eukaryota</taxon>
        <taxon>Sar</taxon>
        <taxon>Stramenopiles</taxon>
        <taxon>Ochrophyta</taxon>
        <taxon>Bacillariophyta</taxon>
        <taxon>Bacillariophyceae</taxon>
        <taxon>Bacillariophycidae</taxon>
        <taxon>Bacillariales</taxon>
        <taxon>Bacillariaceae</taxon>
        <taxon>Nitzschia</taxon>
    </lineage>
</organism>
<gene>
    <name evidence="4" type="ORF">IV203_009130</name>
    <name evidence="3" type="ORF">IV203_011122</name>
</gene>
<dbReference type="PROSITE" id="PS50172">
    <property type="entry name" value="BRCT"/>
    <property type="match status" value="1"/>
</dbReference>
<dbReference type="Proteomes" id="UP000693970">
    <property type="component" value="Unassembled WGS sequence"/>
</dbReference>
<evidence type="ECO:0000313" key="5">
    <source>
        <dbReference type="Proteomes" id="UP000693970"/>
    </source>
</evidence>
<sequence>MSETSQQQNLAQLKISLAKIKALEDEFADAKWNQSSSPKAVAEFQASLLERYQQAKALYLKRRMEKILVDHVATFDPETNQFEVPHVPGESDDDDIMDADLEAQHAQVVADLETTVQTVHAKLTNMRNMYQAICSRRQELEAMVKDLEQEDGSTDVHNDDERMQMDNDDAVNDEDIAAEQQKIEALQQRKRELQERLDRLRNEKEERLKRISKHRGEVALLMQEQHRMNLEGKDPEEFRKKIQELNEMKEFYDSLREVLEELGGIKIEQVKEDNETRHLFLSVLIYEKYKVEIEMEIYRKTILKLVNAKWVSPPVVSSRDIEGDGVEPFSMSMNSLDDVVQLAKTTMGPPHDVRFIIRECCARIQIMQSRVEDLAILRRRVLTKVVGNDQVACSLNEGIVIVMRLYDQFVRLEQIVGVNGWDEAVIKKIESIVPDRDEAMKPSLVVELIQKEIQRMQDQEGFVIPKTPVLPRRKDFNAEE</sequence>
<dbReference type="EMBL" id="JAGRRH010000017">
    <property type="protein sequence ID" value="KAG7353082.1"/>
    <property type="molecule type" value="Genomic_DNA"/>
</dbReference>
<protein>
    <recommendedName>
        <fullName evidence="2">BRCT domain-containing protein</fullName>
    </recommendedName>
</protein>
<accession>A0A9K3K763</accession>
<dbReference type="InterPro" id="IPR001357">
    <property type="entry name" value="BRCT_dom"/>
</dbReference>
<dbReference type="AlphaFoldDB" id="A0A9K3K763"/>
<evidence type="ECO:0000256" key="1">
    <source>
        <dbReference type="SAM" id="Coils"/>
    </source>
</evidence>
<dbReference type="EMBL" id="JAGRRH010000055">
    <property type="protein sequence ID" value="KAG7338492.1"/>
    <property type="molecule type" value="Genomic_DNA"/>
</dbReference>
<keyword evidence="1" id="KW-0175">Coiled coil</keyword>
<keyword evidence="5" id="KW-1185">Reference proteome</keyword>
<evidence type="ECO:0000313" key="4">
    <source>
        <dbReference type="EMBL" id="KAG7353082.1"/>
    </source>
</evidence>
<dbReference type="OrthoDB" id="200145at2759"/>
<reference evidence="3" key="2">
    <citation type="submission" date="2021-04" db="EMBL/GenBank/DDBJ databases">
        <authorList>
            <person name="Podell S."/>
        </authorList>
    </citation>
    <scope>NUCLEOTIDE SEQUENCE</scope>
    <source>
        <strain evidence="3">Hildebrandi</strain>
    </source>
</reference>